<dbReference type="AlphaFoldDB" id="A0A9E6SV83"/>
<name>A0A9E6SV83_9ACTN</name>
<dbReference type="RefSeq" id="WP_166339833.1">
    <property type="nucleotide sequence ID" value="NZ_CP072829.1"/>
</dbReference>
<reference evidence="2" key="2">
    <citation type="submission" date="2021-04" db="EMBL/GenBank/DDBJ databases">
        <title>Novel species in family Eggerthellaceae.</title>
        <authorList>
            <person name="Zhang G."/>
        </authorList>
    </citation>
    <scope>NUCLEOTIDE SEQUENCE</scope>
    <source>
        <strain evidence="2">Zg-886</strain>
    </source>
</reference>
<evidence type="ECO:0000313" key="3">
    <source>
        <dbReference type="Proteomes" id="UP000636394"/>
    </source>
</evidence>
<protein>
    <submittedName>
        <fullName evidence="2">NADP oxidoreductase</fullName>
    </submittedName>
</protein>
<sequence length="91" mass="10029">MDMRDFMEKHGLTDEDLDRMAEPYERGECPHSDAPMYSGSHLDRVGKKRVTVVYDAVDVQAVSAVARKRGVKPSVVYRDALKAYLAGAAGA</sequence>
<organism evidence="2 4">
    <name type="scientific">Xiamenia xianingshaonis</name>
    <dbReference type="NCBI Taxonomy" id="2682776"/>
    <lineage>
        <taxon>Bacteria</taxon>
        <taxon>Bacillati</taxon>
        <taxon>Actinomycetota</taxon>
        <taxon>Coriobacteriia</taxon>
        <taxon>Eggerthellales</taxon>
        <taxon>Eggerthellaceae</taxon>
        <taxon>Xiamenia</taxon>
    </lineage>
</organism>
<evidence type="ECO:0000313" key="2">
    <source>
        <dbReference type="EMBL" id="QTU85012.1"/>
    </source>
</evidence>
<dbReference type="EMBL" id="CP072829">
    <property type="protein sequence ID" value="QTU85012.1"/>
    <property type="molecule type" value="Genomic_DNA"/>
</dbReference>
<dbReference type="KEGG" id="ebz:J7S26_03660"/>
<evidence type="ECO:0000313" key="4">
    <source>
        <dbReference type="Proteomes" id="UP000671910"/>
    </source>
</evidence>
<proteinExistence type="predicted"/>
<keyword evidence="3" id="KW-1185">Reference proteome</keyword>
<dbReference type="EMBL" id="WPCR01000008">
    <property type="protein sequence ID" value="NHM14537.1"/>
    <property type="molecule type" value="Genomic_DNA"/>
</dbReference>
<reference evidence="1 3" key="1">
    <citation type="submission" date="2019-11" db="EMBL/GenBank/DDBJ databases">
        <title>Eggerthellaceae novel genus isolated from the rectal contents of marmort.</title>
        <authorList>
            <person name="Zhang G."/>
        </authorList>
    </citation>
    <scope>NUCLEOTIDE SEQUENCE [LARGE SCALE GENOMIC DNA]</scope>
    <source>
        <strain evidence="3">zg-886</strain>
        <strain evidence="1">Zg-886</strain>
    </source>
</reference>
<evidence type="ECO:0000313" key="1">
    <source>
        <dbReference type="EMBL" id="NHM14537.1"/>
    </source>
</evidence>
<dbReference type="Proteomes" id="UP000636394">
    <property type="component" value="Unassembled WGS sequence"/>
</dbReference>
<dbReference type="Proteomes" id="UP000671910">
    <property type="component" value="Chromosome"/>
</dbReference>
<gene>
    <name evidence="1" type="ORF">GMI68_07135</name>
    <name evidence="2" type="ORF">J7S26_03660</name>
</gene>
<accession>A0A9E6SV83</accession>